<reference evidence="1" key="1">
    <citation type="submission" date="2019-08" db="EMBL/GenBank/DDBJ databases">
        <authorList>
            <person name="Kucharzyk K."/>
            <person name="Murdoch R.W."/>
            <person name="Higgins S."/>
            <person name="Loffler F."/>
        </authorList>
    </citation>
    <scope>NUCLEOTIDE SEQUENCE</scope>
</reference>
<comment type="caution">
    <text evidence="1">The sequence shown here is derived from an EMBL/GenBank/DDBJ whole genome shotgun (WGS) entry which is preliminary data.</text>
</comment>
<dbReference type="EMBL" id="VSSQ01000256">
    <property type="protein sequence ID" value="MPL88364.1"/>
    <property type="molecule type" value="Genomic_DNA"/>
</dbReference>
<accession>A0A644VAG3</accession>
<dbReference type="AlphaFoldDB" id="A0A644VAG3"/>
<evidence type="ECO:0000313" key="1">
    <source>
        <dbReference type="EMBL" id="MPL88364.1"/>
    </source>
</evidence>
<protein>
    <submittedName>
        <fullName evidence="1">Uncharacterized protein</fullName>
    </submittedName>
</protein>
<name>A0A644VAG3_9ZZZZ</name>
<sequence length="503" mass="53045">MQVTFHIPIGDLAQEARPLVLLVFVEDVVEPPRQCRANDLVLFQSGQRIAQIERDELDRLARLPDLGDVTRFGGAGVDLVADAVVHRLQQRAAEEMRVDHAVDGAELEAVGGRDPDRAGAVLQTPVRPDRRPQTKVVEAAVGVHRRGAQAGERVDMLERTAEDVVAQLGGQPVAVGVLELVHAALRVVPELLHARKFARDQLLQLARAAGPDRTVVVAAVRGIAHEGFRHETGNQPVLPRHLGADLPVGGHPVAGRQRVVELIVQLDLAGGVLAIALDHVETHGAGVIRDLHPDVAGALELADVIGIGLGDALVGADLAVLRLQPQHLGFKADAQGQAIVRLAELAVEALEVAAGVVFVMLAREVRILEAVIEGAEDARDALVPGQLAEGVGVGQRDAFHRVAVEPDQAALEVRGDVGDAAHPGLHALARLGLPVPRRGGLAHHAAGDRDVLVVDVIDAKRVDLAAHALDQRGAAGRLDLAVIVGVSGGHGRLPVVLTTQPSR</sequence>
<gene>
    <name evidence="1" type="ORF">SDC9_34384</name>
</gene>
<organism evidence="1">
    <name type="scientific">bioreactor metagenome</name>
    <dbReference type="NCBI Taxonomy" id="1076179"/>
    <lineage>
        <taxon>unclassified sequences</taxon>
        <taxon>metagenomes</taxon>
        <taxon>ecological metagenomes</taxon>
    </lineage>
</organism>
<proteinExistence type="predicted"/>